<dbReference type="SMART" id="SM00220">
    <property type="entry name" value="S_TKc"/>
    <property type="match status" value="1"/>
</dbReference>
<dbReference type="Gene3D" id="1.10.510.10">
    <property type="entry name" value="Transferase(Phosphotransferase) domain 1"/>
    <property type="match status" value="1"/>
</dbReference>
<feature type="region of interest" description="Disordered" evidence="7">
    <location>
        <begin position="355"/>
        <end position="381"/>
    </location>
</feature>
<dbReference type="PROSITE" id="PS50011">
    <property type="entry name" value="PROTEIN_KINASE_DOM"/>
    <property type="match status" value="1"/>
</dbReference>
<evidence type="ECO:0000256" key="5">
    <source>
        <dbReference type="ARBA" id="ARBA00022777"/>
    </source>
</evidence>
<gene>
    <name evidence="9" type="ORF">SAMN05216174_11867</name>
</gene>
<dbReference type="GO" id="GO:0005524">
    <property type="term" value="F:ATP binding"/>
    <property type="evidence" value="ECO:0007669"/>
    <property type="project" value="UniProtKB-KW"/>
</dbReference>
<dbReference type="Proteomes" id="UP000199501">
    <property type="component" value="Unassembled WGS sequence"/>
</dbReference>
<dbReference type="Pfam" id="PF00069">
    <property type="entry name" value="Pkinase"/>
    <property type="match status" value="1"/>
</dbReference>
<dbReference type="GO" id="GO:0004674">
    <property type="term" value="F:protein serine/threonine kinase activity"/>
    <property type="evidence" value="ECO:0007669"/>
    <property type="project" value="UniProtKB-KW"/>
</dbReference>
<evidence type="ECO:0000256" key="2">
    <source>
        <dbReference type="ARBA" id="ARBA00022527"/>
    </source>
</evidence>
<evidence type="ECO:0000313" key="9">
    <source>
        <dbReference type="EMBL" id="SDD80267.1"/>
    </source>
</evidence>
<keyword evidence="4" id="KW-0547">Nucleotide-binding</keyword>
<evidence type="ECO:0000256" key="6">
    <source>
        <dbReference type="ARBA" id="ARBA00022840"/>
    </source>
</evidence>
<feature type="domain" description="Protein kinase" evidence="8">
    <location>
        <begin position="3"/>
        <end position="252"/>
    </location>
</feature>
<dbReference type="PANTHER" id="PTHR43289:SF6">
    <property type="entry name" value="SERINE_THREONINE-PROTEIN KINASE NEKL-3"/>
    <property type="match status" value="1"/>
</dbReference>
<accession>A0A1G6XSA0</accession>
<keyword evidence="6" id="KW-0067">ATP-binding</keyword>
<keyword evidence="10" id="KW-1185">Reference proteome</keyword>
<dbReference type="InterPro" id="IPR000719">
    <property type="entry name" value="Prot_kinase_dom"/>
</dbReference>
<evidence type="ECO:0000256" key="7">
    <source>
        <dbReference type="SAM" id="MobiDB-lite"/>
    </source>
</evidence>
<dbReference type="SUPFAM" id="SSF56112">
    <property type="entry name" value="Protein kinase-like (PK-like)"/>
    <property type="match status" value="1"/>
</dbReference>
<dbReference type="PANTHER" id="PTHR43289">
    <property type="entry name" value="MITOGEN-ACTIVATED PROTEIN KINASE KINASE KINASE 20-RELATED"/>
    <property type="match status" value="1"/>
</dbReference>
<dbReference type="STRING" id="1271860.SAMN05216174_11867"/>
<dbReference type="EC" id="2.7.11.1" evidence="1"/>
<evidence type="ECO:0000256" key="3">
    <source>
        <dbReference type="ARBA" id="ARBA00022679"/>
    </source>
</evidence>
<reference evidence="10" key="1">
    <citation type="submission" date="2016-10" db="EMBL/GenBank/DDBJ databases">
        <authorList>
            <person name="Varghese N."/>
            <person name="Submissions S."/>
        </authorList>
    </citation>
    <scope>NUCLEOTIDE SEQUENCE [LARGE SCALE GENOMIC DNA]</scope>
    <source>
        <strain evidence="10">IBRC-M 10403</strain>
    </source>
</reference>
<dbReference type="InterPro" id="IPR011009">
    <property type="entry name" value="Kinase-like_dom_sf"/>
</dbReference>
<keyword evidence="5 9" id="KW-0418">Kinase</keyword>
<evidence type="ECO:0000256" key="1">
    <source>
        <dbReference type="ARBA" id="ARBA00012513"/>
    </source>
</evidence>
<evidence type="ECO:0000259" key="8">
    <source>
        <dbReference type="PROSITE" id="PS50011"/>
    </source>
</evidence>
<sequence length="470" mass="47848">MSGDALYELTTGPVATICSGLHAGKPVVYKVFPRGFDKRTAAAFARERAALPALPSILPVESVDRLADGRQALRMPLCAESLAALVSRIGALPVEDAVVLGHEIATALAAAHAAGVVHGGVTPFNVLFGPLGEPVLADFGVALRHAFPRDPLHAVEYRPPETLRTGEFTERADLYGLGAVLHLALTGESPHPVRLGETPGDRVLRVLGEPVPAIDGKHVPAALSAVITSLLAPDAARRPIDAATAAARLAALRAPGARAITGTALGLPPRTEPAVPFDVGFAVDAGDGGGFGVGFGVGAGAGADVGGDEPVPVPGPPKPIAPVSPAAAAPRRPLVAAGVAVLAAVALVVALRDESGPRHSADGARPTPTSPPSATTAPASSAPAVDLVLAAPKDVADKVELTWHSGKRLHYAVVIDAEGDQARVEYVGTSTSVTLPVDPGRKYCFAVRGSDVHQVYESEPAPIRSAVCRA</sequence>
<keyword evidence="2" id="KW-0723">Serine/threonine-protein kinase</keyword>
<dbReference type="AlphaFoldDB" id="A0A1G6XSA0"/>
<feature type="compositionally biased region" description="Low complexity" evidence="7">
    <location>
        <begin position="372"/>
        <end position="381"/>
    </location>
</feature>
<name>A0A1G6XSA0_9PSEU</name>
<proteinExistence type="predicted"/>
<protein>
    <recommendedName>
        <fullName evidence="1">non-specific serine/threonine protein kinase</fullName>
        <ecNumber evidence="1">2.7.11.1</ecNumber>
    </recommendedName>
</protein>
<organism evidence="9 10">
    <name type="scientific">Actinokineospora iranica</name>
    <dbReference type="NCBI Taxonomy" id="1271860"/>
    <lineage>
        <taxon>Bacteria</taxon>
        <taxon>Bacillati</taxon>
        <taxon>Actinomycetota</taxon>
        <taxon>Actinomycetes</taxon>
        <taxon>Pseudonocardiales</taxon>
        <taxon>Pseudonocardiaceae</taxon>
        <taxon>Actinokineospora</taxon>
    </lineage>
</organism>
<dbReference type="EMBL" id="FMZZ01000018">
    <property type="protein sequence ID" value="SDD80267.1"/>
    <property type="molecule type" value="Genomic_DNA"/>
</dbReference>
<dbReference type="RefSeq" id="WP_175483067.1">
    <property type="nucleotide sequence ID" value="NZ_FMZZ01000018.1"/>
</dbReference>
<keyword evidence="3" id="KW-0808">Transferase</keyword>
<evidence type="ECO:0000313" key="10">
    <source>
        <dbReference type="Proteomes" id="UP000199501"/>
    </source>
</evidence>
<evidence type="ECO:0000256" key="4">
    <source>
        <dbReference type="ARBA" id="ARBA00022741"/>
    </source>
</evidence>